<evidence type="ECO:0000259" key="9">
    <source>
        <dbReference type="PROSITE" id="PS50885"/>
    </source>
</evidence>
<evidence type="ECO:0000313" key="10">
    <source>
        <dbReference type="EMBL" id="WIT14398.1"/>
    </source>
</evidence>
<feature type="compositionally biased region" description="Pro residues" evidence="6">
    <location>
        <begin position="548"/>
        <end position="567"/>
    </location>
</feature>
<feature type="domain" description="Methyl-accepting transducer" evidence="8">
    <location>
        <begin position="267"/>
        <end position="496"/>
    </location>
</feature>
<dbReference type="CDD" id="cd06225">
    <property type="entry name" value="HAMP"/>
    <property type="match status" value="1"/>
</dbReference>
<dbReference type="GO" id="GO:0006935">
    <property type="term" value="P:chemotaxis"/>
    <property type="evidence" value="ECO:0007669"/>
    <property type="project" value="InterPro"/>
</dbReference>
<feature type="domain" description="HAMP" evidence="9">
    <location>
        <begin position="210"/>
        <end position="262"/>
    </location>
</feature>
<dbReference type="FunFam" id="1.10.287.950:FF:000001">
    <property type="entry name" value="Methyl-accepting chemotaxis sensory transducer"/>
    <property type="match status" value="1"/>
</dbReference>
<evidence type="ECO:0000313" key="11">
    <source>
        <dbReference type="Proteomes" id="UP001177769"/>
    </source>
</evidence>
<evidence type="ECO:0000256" key="5">
    <source>
        <dbReference type="SAM" id="Coils"/>
    </source>
</evidence>
<dbReference type="PANTHER" id="PTHR43531">
    <property type="entry name" value="PROTEIN ICFG"/>
    <property type="match status" value="1"/>
</dbReference>
<dbReference type="SUPFAM" id="SSF58104">
    <property type="entry name" value="Methyl-accepting chemotaxis protein (MCP) signaling domain"/>
    <property type="match status" value="1"/>
</dbReference>
<dbReference type="Pfam" id="PF12729">
    <property type="entry name" value="4HB_MCP_1"/>
    <property type="match status" value="1"/>
</dbReference>
<dbReference type="PANTHER" id="PTHR43531:SF14">
    <property type="entry name" value="METHYL-ACCEPTING CHEMOTAXIS PROTEIN I-RELATED"/>
    <property type="match status" value="1"/>
</dbReference>
<reference evidence="10" key="1">
    <citation type="submission" date="2023-01" db="EMBL/GenBank/DDBJ databases">
        <title>Whole genome sequence of Paucibacter sp. S2-9 isolated from pond sediment.</title>
        <authorList>
            <person name="Jung J.Y."/>
        </authorList>
    </citation>
    <scope>NUCLEOTIDE SEQUENCE</scope>
    <source>
        <strain evidence="10">S2-9</strain>
    </source>
</reference>
<dbReference type="AlphaFoldDB" id="A0AA95NIU1"/>
<keyword evidence="7" id="KW-1133">Transmembrane helix</keyword>
<sequence>MKSLSISTKLWIPVMVMAVFMVLMTTVAATRTRHLQAIAKQTQEQQQRKFELALSWRGMTEANAGRALASLAASDSSAADALKSDIEATTARISELQKELEGIATEPDEKAAMARIADTRKSYIAARAAATKLKSEGNAEGAKQALEQNVRPAIASYLGAQQDFVKLENAKSDELRDAAGAERMRTVWSVAAVMGLIVLVLAFVTRYLIKTISAPLHELVVQAEQIGRGDLSASIASDRKDEIGDVQRALGQMKDSLNKVVAEVRRSTDSIQTASAEIATGNTDLSQRTEQTASNLQQAASSMSQLTGTVRQSAESAATANQLASSAAQVAQRGGQVVGQVVSTMDEINSSSKKIGDIIGVIDGIAFQTNILALNAAVEAARAGEQGRGFAVVASEVRSLAQRSAEAAKEIKTLIGASVERVEAGARLVQDAGTTMEEIVASVGRVSDIIGEISASTVEQSEGIGSVNGAVVQLDQMTQQNAALVEESAAAAESLKDQAVKLAGLVSSFKLSGGESAVAAPRAPSYAAPSPMAKKPAPKAAAGIKPAAPRPPASAKPAAPRPAPAPAPSAGTEHDWESF</sequence>
<dbReference type="SMART" id="SM00283">
    <property type="entry name" value="MA"/>
    <property type="match status" value="1"/>
</dbReference>
<keyword evidence="2" id="KW-0488">Methylation</keyword>
<keyword evidence="4" id="KW-0807">Transducer</keyword>
<keyword evidence="7" id="KW-0812">Transmembrane</keyword>
<evidence type="ECO:0000259" key="8">
    <source>
        <dbReference type="PROSITE" id="PS50111"/>
    </source>
</evidence>
<comment type="similarity">
    <text evidence="3">Belongs to the methyl-accepting chemotaxis (MCP) protein family.</text>
</comment>
<feature type="region of interest" description="Disordered" evidence="6">
    <location>
        <begin position="524"/>
        <end position="579"/>
    </location>
</feature>
<keyword evidence="7" id="KW-0472">Membrane</keyword>
<dbReference type="CDD" id="cd11386">
    <property type="entry name" value="MCP_signal"/>
    <property type="match status" value="1"/>
</dbReference>
<dbReference type="Gene3D" id="1.10.287.950">
    <property type="entry name" value="Methyl-accepting chemotaxis protein"/>
    <property type="match status" value="1"/>
</dbReference>
<dbReference type="PROSITE" id="PS50111">
    <property type="entry name" value="CHEMOTAXIS_TRANSDUC_2"/>
    <property type="match status" value="1"/>
</dbReference>
<evidence type="ECO:0000256" key="7">
    <source>
        <dbReference type="SAM" id="Phobius"/>
    </source>
</evidence>
<dbReference type="RefSeq" id="WP_285235528.1">
    <property type="nucleotide sequence ID" value="NZ_CP116346.1"/>
</dbReference>
<dbReference type="InterPro" id="IPR004090">
    <property type="entry name" value="Chemotax_Me-accpt_rcpt"/>
</dbReference>
<evidence type="ECO:0000256" key="4">
    <source>
        <dbReference type="PROSITE-ProRule" id="PRU00284"/>
    </source>
</evidence>
<dbReference type="Proteomes" id="UP001177769">
    <property type="component" value="Chromosome"/>
</dbReference>
<dbReference type="InterPro" id="IPR051310">
    <property type="entry name" value="MCP_chemotaxis"/>
</dbReference>
<dbReference type="Pfam" id="PF00015">
    <property type="entry name" value="MCPsignal"/>
    <property type="match status" value="1"/>
</dbReference>
<evidence type="ECO:0000256" key="1">
    <source>
        <dbReference type="ARBA" id="ARBA00004370"/>
    </source>
</evidence>
<dbReference type="PRINTS" id="PR00260">
    <property type="entry name" value="CHEMTRNSDUCR"/>
</dbReference>
<dbReference type="PROSITE" id="PS50885">
    <property type="entry name" value="HAMP"/>
    <property type="match status" value="1"/>
</dbReference>
<dbReference type="InterPro" id="IPR024478">
    <property type="entry name" value="HlyB_4HB_MCP"/>
</dbReference>
<dbReference type="InterPro" id="IPR004089">
    <property type="entry name" value="MCPsignal_dom"/>
</dbReference>
<dbReference type="CDD" id="cd19411">
    <property type="entry name" value="MCP2201-like_sensor"/>
    <property type="match status" value="1"/>
</dbReference>
<evidence type="ECO:0000256" key="3">
    <source>
        <dbReference type="ARBA" id="ARBA00029447"/>
    </source>
</evidence>
<dbReference type="SMART" id="SM00304">
    <property type="entry name" value="HAMP"/>
    <property type="match status" value="1"/>
</dbReference>
<dbReference type="GO" id="GO:0007165">
    <property type="term" value="P:signal transduction"/>
    <property type="evidence" value="ECO:0007669"/>
    <property type="project" value="UniProtKB-KW"/>
</dbReference>
<proteinExistence type="inferred from homology"/>
<feature type="transmembrane region" description="Helical" evidence="7">
    <location>
        <begin position="12"/>
        <end position="30"/>
    </location>
</feature>
<dbReference type="EMBL" id="CP116346">
    <property type="protein sequence ID" value="WIT14398.1"/>
    <property type="molecule type" value="Genomic_DNA"/>
</dbReference>
<evidence type="ECO:0000256" key="2">
    <source>
        <dbReference type="ARBA" id="ARBA00022481"/>
    </source>
</evidence>
<dbReference type="InterPro" id="IPR003660">
    <property type="entry name" value="HAMP_dom"/>
</dbReference>
<protein>
    <submittedName>
        <fullName evidence="10">Methyl-accepting chemotaxis protein</fullName>
    </submittedName>
</protein>
<evidence type="ECO:0000256" key="6">
    <source>
        <dbReference type="SAM" id="MobiDB-lite"/>
    </source>
</evidence>
<dbReference type="Pfam" id="PF00672">
    <property type="entry name" value="HAMP"/>
    <property type="match status" value="1"/>
</dbReference>
<name>A0AA95NIU1_9BURK</name>
<keyword evidence="11" id="KW-1185">Reference proteome</keyword>
<dbReference type="KEGG" id="pais:PFX98_03665"/>
<dbReference type="InterPro" id="IPR047347">
    <property type="entry name" value="YvaQ-like_sensor"/>
</dbReference>
<accession>A0AA95NIU1</accession>
<gene>
    <name evidence="10" type="ORF">PFX98_03665</name>
</gene>
<comment type="subcellular location">
    <subcellularLocation>
        <location evidence="1">Membrane</location>
    </subcellularLocation>
</comment>
<keyword evidence="5" id="KW-0175">Coiled coil</keyword>
<dbReference type="GO" id="GO:0005886">
    <property type="term" value="C:plasma membrane"/>
    <property type="evidence" value="ECO:0007669"/>
    <property type="project" value="TreeGrafter"/>
</dbReference>
<feature type="compositionally biased region" description="Low complexity" evidence="6">
    <location>
        <begin position="524"/>
        <end position="547"/>
    </location>
</feature>
<feature type="coiled-coil region" evidence="5">
    <location>
        <begin position="79"/>
        <end position="106"/>
    </location>
</feature>
<organism evidence="10 11">
    <name type="scientific">Paucibacter sediminis</name>
    <dbReference type="NCBI Taxonomy" id="3019553"/>
    <lineage>
        <taxon>Bacteria</taxon>
        <taxon>Pseudomonadati</taxon>
        <taxon>Pseudomonadota</taxon>
        <taxon>Betaproteobacteria</taxon>
        <taxon>Burkholderiales</taxon>
        <taxon>Sphaerotilaceae</taxon>
        <taxon>Roseateles</taxon>
    </lineage>
</organism>
<feature type="transmembrane region" description="Helical" evidence="7">
    <location>
        <begin position="186"/>
        <end position="209"/>
    </location>
</feature>
<dbReference type="GO" id="GO:0004888">
    <property type="term" value="F:transmembrane signaling receptor activity"/>
    <property type="evidence" value="ECO:0007669"/>
    <property type="project" value="InterPro"/>
</dbReference>